<accession>A0AA39TGB8</accession>
<dbReference type="Proteomes" id="UP001168877">
    <property type="component" value="Unassembled WGS sequence"/>
</dbReference>
<dbReference type="AlphaFoldDB" id="A0AA39TGB8"/>
<reference evidence="2" key="1">
    <citation type="journal article" date="2022" name="Plant J.">
        <title>Strategies of tolerance reflected in two North American maple genomes.</title>
        <authorList>
            <person name="McEvoy S.L."/>
            <person name="Sezen U.U."/>
            <person name="Trouern-Trend A."/>
            <person name="McMahon S.M."/>
            <person name="Schaberg P.G."/>
            <person name="Yang J."/>
            <person name="Wegrzyn J.L."/>
            <person name="Swenson N.G."/>
        </authorList>
    </citation>
    <scope>NUCLEOTIDE SEQUENCE</scope>
    <source>
        <strain evidence="2">NS2018</strain>
    </source>
</reference>
<proteinExistence type="predicted"/>
<keyword evidence="3" id="KW-1185">Reference proteome</keyword>
<gene>
    <name evidence="2" type="ORF">LWI29_022381</name>
</gene>
<organism evidence="2 3">
    <name type="scientific">Acer saccharum</name>
    <name type="common">Sugar maple</name>
    <dbReference type="NCBI Taxonomy" id="4024"/>
    <lineage>
        <taxon>Eukaryota</taxon>
        <taxon>Viridiplantae</taxon>
        <taxon>Streptophyta</taxon>
        <taxon>Embryophyta</taxon>
        <taxon>Tracheophyta</taxon>
        <taxon>Spermatophyta</taxon>
        <taxon>Magnoliopsida</taxon>
        <taxon>eudicotyledons</taxon>
        <taxon>Gunneridae</taxon>
        <taxon>Pentapetalae</taxon>
        <taxon>rosids</taxon>
        <taxon>malvids</taxon>
        <taxon>Sapindales</taxon>
        <taxon>Sapindaceae</taxon>
        <taxon>Hippocastanoideae</taxon>
        <taxon>Acereae</taxon>
        <taxon>Acer</taxon>
    </lineage>
</organism>
<protein>
    <submittedName>
        <fullName evidence="2">Uncharacterized protein</fullName>
    </submittedName>
</protein>
<name>A0AA39TGB8_ACESA</name>
<feature type="region of interest" description="Disordered" evidence="1">
    <location>
        <begin position="68"/>
        <end position="101"/>
    </location>
</feature>
<evidence type="ECO:0000313" key="2">
    <source>
        <dbReference type="EMBL" id="KAK0605060.1"/>
    </source>
</evidence>
<comment type="caution">
    <text evidence="2">The sequence shown here is derived from an EMBL/GenBank/DDBJ whole genome shotgun (WGS) entry which is preliminary data.</text>
</comment>
<reference evidence="2" key="2">
    <citation type="submission" date="2023-06" db="EMBL/GenBank/DDBJ databases">
        <authorList>
            <person name="Swenson N.G."/>
            <person name="Wegrzyn J.L."/>
            <person name="Mcevoy S.L."/>
        </authorList>
    </citation>
    <scope>NUCLEOTIDE SEQUENCE</scope>
    <source>
        <strain evidence="2">NS2018</strain>
        <tissue evidence="2">Leaf</tissue>
    </source>
</reference>
<sequence>MVGARKNGEERPQYDHDVTKDLFSFRVHHGEELNGNMDNYIGGTLRYVLTDDEENHVNVDNGVDVVDINGAENDTEEHGPASEEAGKRYKGKDANEQEAEA</sequence>
<evidence type="ECO:0000256" key="1">
    <source>
        <dbReference type="SAM" id="MobiDB-lite"/>
    </source>
</evidence>
<evidence type="ECO:0000313" key="3">
    <source>
        <dbReference type="Proteomes" id="UP001168877"/>
    </source>
</evidence>
<feature type="compositionally biased region" description="Basic and acidic residues" evidence="1">
    <location>
        <begin position="76"/>
        <end position="95"/>
    </location>
</feature>
<dbReference type="EMBL" id="JAUESC010000002">
    <property type="protein sequence ID" value="KAK0605060.1"/>
    <property type="molecule type" value="Genomic_DNA"/>
</dbReference>